<dbReference type="Gene3D" id="3.80.10.10">
    <property type="entry name" value="Ribonuclease Inhibitor"/>
    <property type="match status" value="1"/>
</dbReference>
<dbReference type="FunFam" id="1.10.8.430:FF:000003">
    <property type="entry name" value="Probable disease resistance protein At5g66910"/>
    <property type="match status" value="1"/>
</dbReference>
<dbReference type="Gene3D" id="1.10.10.10">
    <property type="entry name" value="Winged helix-like DNA-binding domain superfamily/Winged helix DNA-binding domain"/>
    <property type="match status" value="1"/>
</dbReference>
<keyword evidence="2" id="KW-0547">Nucleotide-binding</keyword>
<dbReference type="InterPro" id="IPR032675">
    <property type="entry name" value="LRR_dom_sf"/>
</dbReference>
<sequence length="887" mass="101697">MADALISSFGSSVGKELFKVFHQRIVLYCKVHREVEEMKTLGEQLNVSLVKADELQARDKDVNRREWMLQVRDAVCEIEVIMDMFDLEERLRKYHSFILRCAFIPRRWARLCRISDKILQIKPKIEGLITQKEKHVAEKASSSTSTSSSLDPTRRFRRVLHNTKENFAMVGMERAKGTVMGELVKEDVERRVIPIVGMPGSGKTTLAKHVYISDDTKRHFDCRTWADVSQDYNVKGVLLRLLQNVGVVLSDEEKKMAEEEIMGKLNNLLENKRYLVVLDDLWTQQAWDDFEKAFPNGKSGSKIMLTSRNERLAAYADPRSQPVVPEMLSEKESWDLFCKRTFNNADPGDFPQDLKHCGEKMVKKCGGLPLAIVVLGGLLSTKRRLIHEWESVLRNINWNLGKEERLRSIIDLSYDDLPYNLKSCFLYTSLFPEDFRIKRRRLIGVWIAEGYISQEGEETLHEAAENALMELISRGMVQVEEMNSLGRVKSCRLHDVLRDFSIVKAKEACFGETFKANISLSLDMSSIKKSLCPRLGVHISSARTSRVSIRTIFKQVAAYNKHARSILFMIYDQSFFTKMPTFNKVKLLRVLDLEGLRGECEFPKEIGNLIHLRYLGMRHIDVIGPIPCNIGNLQNLQTLDLYGMYGNASMPDVLWKMEELRILCLPFVITKQKQLRMDNLRNLHTLKGVEVGSWMKKNTSTFTNVVKLFVRARSREEVSEVIAFVDGLASLQCLSIWCTLYGEKEIFSTVPLQFGGINCQQLVKLEFKGDFPARALPNPCEFPPNLTTLILDRIGLEEDPMPTLEKLPNLTHLCLSSSYNGTSMVCKAQGFPRLQKLELLALFNLEEWIVEEGAAPHLHHLTIRYCRLLMEVPEAFRFVPIIDKALN</sequence>
<keyword evidence="9" id="KW-1185">Reference proteome</keyword>
<dbReference type="FunFam" id="1.10.10.10:FF:000322">
    <property type="entry name" value="Probable disease resistance protein At1g63360"/>
    <property type="match status" value="1"/>
</dbReference>
<evidence type="ECO:0000256" key="3">
    <source>
        <dbReference type="ARBA" id="ARBA00022821"/>
    </source>
</evidence>
<dbReference type="InterPro" id="IPR055414">
    <property type="entry name" value="LRR_R13L4/SHOC2-like"/>
</dbReference>
<dbReference type="GO" id="GO:0098542">
    <property type="term" value="P:defense response to other organism"/>
    <property type="evidence" value="ECO:0007669"/>
    <property type="project" value="TreeGrafter"/>
</dbReference>
<dbReference type="Pfam" id="PF00931">
    <property type="entry name" value="NB-ARC"/>
    <property type="match status" value="1"/>
</dbReference>
<feature type="domain" description="Disease resistance protein winged helix" evidence="6">
    <location>
        <begin position="430"/>
        <end position="500"/>
    </location>
</feature>
<dbReference type="GO" id="GO:0043531">
    <property type="term" value="F:ADP binding"/>
    <property type="evidence" value="ECO:0007669"/>
    <property type="project" value="InterPro"/>
</dbReference>
<reference evidence="8 9" key="1">
    <citation type="submission" date="2024-01" db="EMBL/GenBank/DDBJ databases">
        <title>Genome assemblies of Stephania.</title>
        <authorList>
            <person name="Yang L."/>
        </authorList>
    </citation>
    <scope>NUCLEOTIDE SEQUENCE [LARGE SCALE GENOMIC DNA]</scope>
    <source>
        <strain evidence="8">JXDWG</strain>
        <tissue evidence="8">Leaf</tissue>
    </source>
</reference>
<dbReference type="Pfam" id="PF23598">
    <property type="entry name" value="LRR_14"/>
    <property type="match status" value="1"/>
</dbReference>
<dbReference type="Gene3D" id="1.20.5.4130">
    <property type="match status" value="1"/>
</dbReference>
<dbReference type="InterPro" id="IPR044974">
    <property type="entry name" value="Disease_R_plants"/>
</dbReference>
<organism evidence="8 9">
    <name type="scientific">Stephania cephalantha</name>
    <dbReference type="NCBI Taxonomy" id="152367"/>
    <lineage>
        <taxon>Eukaryota</taxon>
        <taxon>Viridiplantae</taxon>
        <taxon>Streptophyta</taxon>
        <taxon>Embryophyta</taxon>
        <taxon>Tracheophyta</taxon>
        <taxon>Spermatophyta</taxon>
        <taxon>Magnoliopsida</taxon>
        <taxon>Ranunculales</taxon>
        <taxon>Menispermaceae</taxon>
        <taxon>Menispermoideae</taxon>
        <taxon>Cissampelideae</taxon>
        <taxon>Stephania</taxon>
    </lineage>
</organism>
<evidence type="ECO:0000259" key="5">
    <source>
        <dbReference type="Pfam" id="PF18052"/>
    </source>
</evidence>
<dbReference type="FunFam" id="3.40.50.300:FF:001091">
    <property type="entry name" value="Probable disease resistance protein At1g61300"/>
    <property type="match status" value="1"/>
</dbReference>
<evidence type="ECO:0000259" key="6">
    <source>
        <dbReference type="Pfam" id="PF23559"/>
    </source>
</evidence>
<dbReference type="Gene3D" id="1.10.8.430">
    <property type="entry name" value="Helical domain of apoptotic protease-activating factors"/>
    <property type="match status" value="1"/>
</dbReference>
<feature type="domain" description="NB-ARC" evidence="4">
    <location>
        <begin position="174"/>
        <end position="345"/>
    </location>
</feature>
<dbReference type="InterPro" id="IPR027417">
    <property type="entry name" value="P-loop_NTPase"/>
</dbReference>
<evidence type="ECO:0000259" key="4">
    <source>
        <dbReference type="Pfam" id="PF00931"/>
    </source>
</evidence>
<keyword evidence="3" id="KW-0611">Plant defense</keyword>
<dbReference type="AlphaFoldDB" id="A0AAP0E4N0"/>
<feature type="domain" description="Disease resistance R13L4/SHOC-2-like LRR" evidence="7">
    <location>
        <begin position="563"/>
        <end position="864"/>
    </location>
</feature>
<dbReference type="SUPFAM" id="SSF52058">
    <property type="entry name" value="L domain-like"/>
    <property type="match status" value="1"/>
</dbReference>
<protein>
    <submittedName>
        <fullName evidence="8">Uncharacterized protein</fullName>
    </submittedName>
</protein>
<gene>
    <name evidence="8" type="ORF">Scep_029115</name>
</gene>
<evidence type="ECO:0000313" key="9">
    <source>
        <dbReference type="Proteomes" id="UP001419268"/>
    </source>
</evidence>
<evidence type="ECO:0000313" key="8">
    <source>
        <dbReference type="EMBL" id="KAK9082644.1"/>
    </source>
</evidence>
<accession>A0AAP0E4N0</accession>
<dbReference type="PRINTS" id="PR00364">
    <property type="entry name" value="DISEASERSIST"/>
</dbReference>
<dbReference type="SUPFAM" id="SSF52540">
    <property type="entry name" value="P-loop containing nucleoside triphosphate hydrolases"/>
    <property type="match status" value="1"/>
</dbReference>
<keyword evidence="1" id="KW-0677">Repeat</keyword>
<proteinExistence type="predicted"/>
<dbReference type="InterPro" id="IPR042197">
    <property type="entry name" value="Apaf_helical"/>
</dbReference>
<dbReference type="PANTHER" id="PTHR23155:SF1185">
    <property type="entry name" value="DISEASE RESISTANCE RPP8-LIKE PROTEIN 3-RELATED"/>
    <property type="match status" value="1"/>
</dbReference>
<dbReference type="Proteomes" id="UP001419268">
    <property type="component" value="Unassembled WGS sequence"/>
</dbReference>
<comment type="caution">
    <text evidence="8">The sequence shown here is derived from an EMBL/GenBank/DDBJ whole genome shotgun (WGS) entry which is preliminary data.</text>
</comment>
<dbReference type="Gene3D" id="3.40.50.300">
    <property type="entry name" value="P-loop containing nucleotide triphosphate hydrolases"/>
    <property type="match status" value="1"/>
</dbReference>
<dbReference type="InterPro" id="IPR002182">
    <property type="entry name" value="NB-ARC"/>
</dbReference>
<dbReference type="Pfam" id="PF23559">
    <property type="entry name" value="WHD_DRP"/>
    <property type="match status" value="1"/>
</dbReference>
<dbReference type="InterPro" id="IPR041118">
    <property type="entry name" value="Rx_N"/>
</dbReference>
<dbReference type="PANTHER" id="PTHR23155">
    <property type="entry name" value="DISEASE RESISTANCE PROTEIN RP"/>
    <property type="match status" value="1"/>
</dbReference>
<dbReference type="InterPro" id="IPR058922">
    <property type="entry name" value="WHD_DRP"/>
</dbReference>
<name>A0AAP0E4N0_9MAGN</name>
<evidence type="ECO:0000256" key="1">
    <source>
        <dbReference type="ARBA" id="ARBA00022737"/>
    </source>
</evidence>
<dbReference type="EMBL" id="JBBNAG010000013">
    <property type="protein sequence ID" value="KAK9082644.1"/>
    <property type="molecule type" value="Genomic_DNA"/>
</dbReference>
<feature type="domain" description="Disease resistance N-terminal" evidence="5">
    <location>
        <begin position="11"/>
        <end position="93"/>
    </location>
</feature>
<dbReference type="InterPro" id="IPR036388">
    <property type="entry name" value="WH-like_DNA-bd_sf"/>
</dbReference>
<evidence type="ECO:0000256" key="2">
    <source>
        <dbReference type="ARBA" id="ARBA00022741"/>
    </source>
</evidence>
<evidence type="ECO:0000259" key="7">
    <source>
        <dbReference type="Pfam" id="PF23598"/>
    </source>
</evidence>
<dbReference type="Pfam" id="PF18052">
    <property type="entry name" value="Rx_N"/>
    <property type="match status" value="1"/>
</dbReference>